<sequence>MLFFFPDSPRKSDILDTSGNAARLKHGCAFEILDALSSLRGTL</sequence>
<dbReference type="KEGG" id="ttf:THTE_0858"/>
<dbReference type="EMBL" id="CP018477">
    <property type="protein sequence ID" value="ASV73460.1"/>
    <property type="molecule type" value="Genomic_DNA"/>
</dbReference>
<gene>
    <name evidence="1" type="ORF">THTE_0858</name>
</gene>
<keyword evidence="2" id="KW-1185">Reference proteome</keyword>
<organism evidence="1 2">
    <name type="scientific">Thermogutta terrifontis</name>
    <dbReference type="NCBI Taxonomy" id="1331910"/>
    <lineage>
        <taxon>Bacteria</taxon>
        <taxon>Pseudomonadati</taxon>
        <taxon>Planctomycetota</taxon>
        <taxon>Planctomycetia</taxon>
        <taxon>Pirellulales</taxon>
        <taxon>Thermoguttaceae</taxon>
        <taxon>Thermogutta</taxon>
    </lineage>
</organism>
<protein>
    <submittedName>
        <fullName evidence="1">Uncharacterized protein</fullName>
    </submittedName>
</protein>
<proteinExistence type="predicted"/>
<name>A0A286RBX9_9BACT</name>
<evidence type="ECO:0000313" key="1">
    <source>
        <dbReference type="EMBL" id="ASV73460.1"/>
    </source>
</evidence>
<dbReference type="Proteomes" id="UP000215086">
    <property type="component" value="Chromosome"/>
</dbReference>
<reference evidence="1 2" key="1">
    <citation type="journal article" name="Front. Microbiol.">
        <title>Sugar Metabolism of the First Thermophilic Planctomycete Thermogutta terrifontis: Comparative Genomic and Transcriptomic Approaches.</title>
        <authorList>
            <person name="Elcheninov A.G."/>
            <person name="Menzel P."/>
            <person name="Gudbergsdottir S.R."/>
            <person name="Slesarev A.I."/>
            <person name="Kadnikov V.V."/>
            <person name="Krogh A."/>
            <person name="Bonch-Osmolovskaya E.A."/>
            <person name="Peng X."/>
            <person name="Kublanov I.V."/>
        </authorList>
    </citation>
    <scope>NUCLEOTIDE SEQUENCE [LARGE SCALE GENOMIC DNA]</scope>
    <source>
        <strain evidence="1 2">R1</strain>
    </source>
</reference>
<evidence type="ECO:0000313" key="2">
    <source>
        <dbReference type="Proteomes" id="UP000215086"/>
    </source>
</evidence>
<dbReference type="AlphaFoldDB" id="A0A286RBX9"/>
<accession>A0A286RBX9</accession>